<dbReference type="InterPro" id="IPR005546">
    <property type="entry name" value="Autotransporte_beta"/>
</dbReference>
<organism evidence="2 3">
    <name type="scientific">Alcanivorax quisquiliarum</name>
    <dbReference type="NCBI Taxonomy" id="2933565"/>
    <lineage>
        <taxon>Bacteria</taxon>
        <taxon>Pseudomonadati</taxon>
        <taxon>Pseudomonadota</taxon>
        <taxon>Gammaproteobacteria</taxon>
        <taxon>Oceanospirillales</taxon>
        <taxon>Alcanivoracaceae</taxon>
        <taxon>Alcanivorax</taxon>
    </lineage>
</organism>
<evidence type="ECO:0000259" key="1">
    <source>
        <dbReference type="PROSITE" id="PS51208"/>
    </source>
</evidence>
<dbReference type="SMART" id="SM00869">
    <property type="entry name" value="Autotransporter"/>
    <property type="match status" value="1"/>
</dbReference>
<proteinExistence type="predicted"/>
<dbReference type="InterPro" id="IPR036709">
    <property type="entry name" value="Autotransporte_beta_dom_sf"/>
</dbReference>
<accession>A0ABT0E5J7</accession>
<dbReference type="EMBL" id="JALKII010000002">
    <property type="protein sequence ID" value="MCK0537086.1"/>
    <property type="molecule type" value="Genomic_DNA"/>
</dbReference>
<dbReference type="Proteomes" id="UP001165524">
    <property type="component" value="Unassembled WGS sequence"/>
</dbReference>
<gene>
    <name evidence="2" type="ORF">MU846_05125</name>
</gene>
<dbReference type="SUPFAM" id="SSF103515">
    <property type="entry name" value="Autotransporter"/>
    <property type="match status" value="1"/>
</dbReference>
<evidence type="ECO:0000313" key="2">
    <source>
        <dbReference type="EMBL" id="MCK0537086.1"/>
    </source>
</evidence>
<protein>
    <recommendedName>
        <fullName evidence="1">Autotransporter domain-containing protein</fullName>
    </recommendedName>
</protein>
<feature type="domain" description="Autotransporter" evidence="1">
    <location>
        <begin position="2085"/>
        <end position="2365"/>
    </location>
</feature>
<sequence>MPRIHIPVLDHCWRAWRHLAVAHLAARRLRCSRRQWAMLLFTSLGASSAAADCATSGPNLVCQGLPEAGIERANTAIKSVTVNAGAGATAVLPGVAGIVLRESGGQGTNEIEVIDYGDQTVMFDHDGDAGEPDGTDDWEVLADEHGNPVVIDGYYLRVLPDERFELANASETLRSFGDGEALAAYLLEENIPVGSDGGAVSGSLTINHHAAFETDGNHGITISSAGGRGGNGGCTNYLFYTSCRGGRGGSNAGSVAVNHSGEIIVRGDDAYGIRASSVGGAGGNGGGSFGLFASSAGSGGHGGKGGDVAVLLNTGAVLQTYGKGGHGVFAYSTGGDGGNGGRPSGAVALGEKGGNGGDAGDVSVSNYGEITTHGEAAHGIFAQSVGAGAGSGSSSGGLVALGGNGGGESSGGAITVANVGTVVTHGLDAYGILAQSIGGGGGNGGSAGGLFSVGGRGGSGGGASLVALSNTGTVQTGADGAVAILAQSIGGGGGNGGNAVSGGSSASVALGGAGGLGGNGGGVVINRLAAQQTLADLGSSLIETRGHQAHGIQAQSIGGGGGNGGMAVAGSVDPLFSASVAMGGSGGRGGSANGVTVNQHGVVSTTGDHAYGIFAQSVGGGGGSGGGAIAGAVSGGTSIAVALGGSGGEGGHAGAVNVNLLGDIVTQGVMSFGMLAQSIGGGGGNGGFSAAVSGGSLTGSVSLGGGGAYAGHGRDVSVVLGEDDDAYRVHTSGEGAHGVLAQSVGGGGGNGGMALAGSVGGGSASVALGGSGAGGGRGGEVLLTNHNQVLTGGDNAFGLIAQSIGGGGGNGGFALGAAVGVMSAAAAVGGSGGGGGDAGDVSLTNHGTVMTTGNLSYGVLAQSVGGGGGNGGSAIAATVAISIESIPAVGASVAIGGAGGTASRGGDVVLDNTGSVQTGSRSEQDGEISRTGHSAHALFAQSVGGGGGTGGFAGAGALALGQGMSFAMALGGSGGAGGDAGAVSLTSSGEALHTFGDGADGIHAQSIGGGGGDAGFGLALAAGLGGNTSTNVSASLAIGGSGGDGGTGNTVSVDSSSRIMTDGDQANGILAQSIGGGGGSGGFAVSGTVTISGNAGQVGVAIGGKGGTGSVGDTVQVSNAGEVITRGEGSLGILAQSIGGGGGNGGLAVTGQIGKSQDSSAEIGLAIGGDGGTGNAGGRVEVLNLAGASITTFGLGAHGIEAQSVGGGGGRGGLAIYGGVNVAGSGRSLNVGASVGGWGGDGGLGGLVGITNAGNIRVHDDSAMGIVAQSVGGGGGDGGDAYTGLLGIADTSGPKAATYNIAASVGGEGGSGNHGGAVQVENSGSIITGSEVEVEGVTYITGIGGYGIFAQSVGGGGGIGGRANSMNVVYGGKCTVPGLCEINNSGNNMALTANVGGFGGAGGDGDRVDVINTGSIVTLGDTADGIFAQSIGGGGGIGGNGVNGIAGGPPLKSHTAFYKDISVTVGGNGGASGDGGEVQVHNSSSILTRGANSNGIFAQSVGGGGGTGGLSVIGLMGKVGLGGEGGAGGDGERVQVWQDGGATIETQSTASHGIFAQSIGGGGGIAGNVDRMFGAGLSKPLGLIGYDPGVNTDFEFGFGIGVGLALGRAAGDGGDGGAVDVSVAGNIVTRGDSSAGVFAQSVGGGGGVRGELGNEQPVLNGLSWHIGSNGDAGDGGAVDVSVDGNIVASGNSAQGVFAQSSGGQGVGGDVTVELAGAVVMAALLEDADGTDDEPLRGLGATGVLAHSAGQDGNGNIHIHIAGADSLVRGGRSAVVNDDPDEYAEYVGIGLWLLDGQDNVVSNHGTIMTANGVHGGRAIYASGSDPANDFHGGNETIDNYGHIIGSVDLGAGHNAFNNFAGAQFDAGKIVRLGSGNTLRNEGRFEPGGAGVVMTSELAGGFQQGSSGYFGLDLDLARTGELDEADRLNATGDITLAGELDVRVHNITQLTPGAHSVVIAASDTGLYDAGLAFLHPISAVAKFDYSIVDGLTLQLDYGIDFQVDGLNGNQSAMGAHFNNIQLAGGSPELDAVVNALFHIPDEETYAQVAGQMLPSAYLANEVTTLYASQGFANRMLSCRSSDGDNRFVAEQECAWLSVQREHTRRDATRELPAWQQDVTSFGYGVQAELDNHRFAGFAVGYDKLRGDANRSMKTDGTRFHLGAVFKVQRGNSVFAGSLSGGLTRMDVMRSVAVPGLPNEQLEGTQKLRYLAANAVASRAFQRGDLYLKPMLGIAATHVGHSGYTERGGSMALRVQGDTHTYFSASPVVELGGELALGESLLLRPYLRAGVTAMLSGDKPRMTAALAAAPGGAGTFTVTEQVDDLAYDVAAGVDLLNHNGFALRMAGTARTSEHTRDYGGQVKISLAF</sequence>
<dbReference type="PROSITE" id="PS51208">
    <property type="entry name" value="AUTOTRANSPORTER"/>
    <property type="match status" value="1"/>
</dbReference>
<evidence type="ECO:0000313" key="3">
    <source>
        <dbReference type="Proteomes" id="UP001165524"/>
    </source>
</evidence>
<dbReference type="RefSeq" id="WP_246950207.1">
    <property type="nucleotide sequence ID" value="NZ_JALKII010000002.1"/>
</dbReference>
<name>A0ABT0E5J7_9GAMM</name>
<comment type="caution">
    <text evidence="2">The sequence shown here is derived from an EMBL/GenBank/DDBJ whole genome shotgun (WGS) entry which is preliminary data.</text>
</comment>
<keyword evidence="3" id="KW-1185">Reference proteome</keyword>
<reference evidence="2" key="1">
    <citation type="submission" date="2022-04" db="EMBL/GenBank/DDBJ databases">
        <title>Alcanivorax sp. CY1518 draft genome sequence.</title>
        <authorList>
            <person name="Zhao G."/>
            <person name="An M."/>
        </authorList>
    </citation>
    <scope>NUCLEOTIDE SEQUENCE</scope>
    <source>
        <strain evidence="2">CY1518</strain>
    </source>
</reference>